<proteinExistence type="predicted"/>
<evidence type="ECO:0000313" key="2">
    <source>
        <dbReference type="Proteomes" id="UP001165064"/>
    </source>
</evidence>
<organism evidence="1 2">
    <name type="scientific">Ambrosiozyma monospora</name>
    <name type="common">Yeast</name>
    <name type="synonym">Endomycopsis monosporus</name>
    <dbReference type="NCBI Taxonomy" id="43982"/>
    <lineage>
        <taxon>Eukaryota</taxon>
        <taxon>Fungi</taxon>
        <taxon>Dikarya</taxon>
        <taxon>Ascomycota</taxon>
        <taxon>Saccharomycotina</taxon>
        <taxon>Pichiomycetes</taxon>
        <taxon>Pichiales</taxon>
        <taxon>Pichiaceae</taxon>
        <taxon>Ambrosiozyma</taxon>
    </lineage>
</organism>
<accession>A0ACB5UA60</accession>
<protein>
    <submittedName>
        <fullName evidence="1">Unnamed protein product</fullName>
    </submittedName>
</protein>
<dbReference type="EMBL" id="BSXS01014875">
    <property type="protein sequence ID" value="GMF06105.1"/>
    <property type="molecule type" value="Genomic_DNA"/>
</dbReference>
<sequence length="231" mass="25236">MLPTQLKDHTMSDDEHEKQQTIEHHHESSQTQKTAYKLQSHSNSIEDLESSENTKIQQFLPDYGKYAFIKNPFLLKLTIIVILISLSNTVSGYVTGLMNICQMQSAFLQYTGNPTGAVLGAINTAPSLGGLLTLGISSHLSDYFGRRIPLIIADTIVLIGVVLQSCAQNYTMFLIGGLFIGFGGSTGTVAATSLVSELSYPPYRQVMSVICSTSWFIGANFSCWLGYVHVG</sequence>
<evidence type="ECO:0000313" key="1">
    <source>
        <dbReference type="EMBL" id="GMF06105.1"/>
    </source>
</evidence>
<comment type="caution">
    <text evidence="1">The sequence shown here is derived from an EMBL/GenBank/DDBJ whole genome shotgun (WGS) entry which is preliminary data.</text>
</comment>
<name>A0ACB5UA60_AMBMO</name>
<dbReference type="Proteomes" id="UP001165064">
    <property type="component" value="Unassembled WGS sequence"/>
</dbReference>
<keyword evidence="2" id="KW-1185">Reference proteome</keyword>
<gene>
    <name evidence="1" type="ORF">Amon02_001256400</name>
</gene>
<reference evidence="1" key="1">
    <citation type="submission" date="2023-04" db="EMBL/GenBank/DDBJ databases">
        <title>Ambrosiozyma monospora NBRC 10751.</title>
        <authorList>
            <person name="Ichikawa N."/>
            <person name="Sato H."/>
            <person name="Tonouchi N."/>
        </authorList>
    </citation>
    <scope>NUCLEOTIDE SEQUENCE</scope>
    <source>
        <strain evidence="1">NBRC 10751</strain>
    </source>
</reference>